<protein>
    <submittedName>
        <fullName evidence="2">Uncharacterized protein</fullName>
    </submittedName>
</protein>
<keyword evidence="3" id="KW-1185">Reference proteome</keyword>
<accession>A0ABD1NBZ2</accession>
<proteinExistence type="predicted"/>
<dbReference type="EMBL" id="JBGMDY010000002">
    <property type="protein sequence ID" value="KAL2345458.1"/>
    <property type="molecule type" value="Genomic_DNA"/>
</dbReference>
<feature type="compositionally biased region" description="Basic and acidic residues" evidence="1">
    <location>
        <begin position="127"/>
        <end position="136"/>
    </location>
</feature>
<feature type="region of interest" description="Disordered" evidence="1">
    <location>
        <begin position="150"/>
        <end position="174"/>
    </location>
</feature>
<organism evidence="2 3">
    <name type="scientific">Flemingia macrophylla</name>
    <dbReference type="NCBI Taxonomy" id="520843"/>
    <lineage>
        <taxon>Eukaryota</taxon>
        <taxon>Viridiplantae</taxon>
        <taxon>Streptophyta</taxon>
        <taxon>Embryophyta</taxon>
        <taxon>Tracheophyta</taxon>
        <taxon>Spermatophyta</taxon>
        <taxon>Magnoliopsida</taxon>
        <taxon>eudicotyledons</taxon>
        <taxon>Gunneridae</taxon>
        <taxon>Pentapetalae</taxon>
        <taxon>rosids</taxon>
        <taxon>fabids</taxon>
        <taxon>Fabales</taxon>
        <taxon>Fabaceae</taxon>
        <taxon>Papilionoideae</taxon>
        <taxon>50 kb inversion clade</taxon>
        <taxon>NPAAA clade</taxon>
        <taxon>indigoferoid/millettioid clade</taxon>
        <taxon>Phaseoleae</taxon>
        <taxon>Flemingia</taxon>
    </lineage>
</organism>
<gene>
    <name evidence="2" type="ORF">Fmac_006743</name>
</gene>
<evidence type="ECO:0000313" key="3">
    <source>
        <dbReference type="Proteomes" id="UP001603857"/>
    </source>
</evidence>
<evidence type="ECO:0000313" key="2">
    <source>
        <dbReference type="EMBL" id="KAL2345458.1"/>
    </source>
</evidence>
<sequence length="223" mass="24775">MMRSRVAEATRRTCWGLSLKRGFCSGTRSRTADTEIHTGEQETGPAVHRGQPQGISTKDKAKEVRIAETERNANKAHEELKSLKSPCEPSQSQKLESAGVKRPLDPNIQQKRECGTVGSEEVSCGGLDEKKNKEDNREYYKHHKASPLSGIEFMDSRKPNSLASGKTVDSGRGGDVIGWLPEQLESAEETLLKAAERWRQNAMRGDPHAPHSRVLRALRGEDF</sequence>
<reference evidence="2 3" key="1">
    <citation type="submission" date="2024-08" db="EMBL/GenBank/DDBJ databases">
        <title>Insights into the chromosomal genome structure of Flemingia macrophylla.</title>
        <authorList>
            <person name="Ding Y."/>
            <person name="Zhao Y."/>
            <person name="Bi W."/>
            <person name="Wu M."/>
            <person name="Zhao G."/>
            <person name="Gong Y."/>
            <person name="Li W."/>
            <person name="Zhang P."/>
        </authorList>
    </citation>
    <scope>NUCLEOTIDE SEQUENCE [LARGE SCALE GENOMIC DNA]</scope>
    <source>
        <strain evidence="2">DYQJB</strain>
        <tissue evidence="2">Leaf</tissue>
    </source>
</reference>
<comment type="caution">
    <text evidence="2">The sequence shown here is derived from an EMBL/GenBank/DDBJ whole genome shotgun (WGS) entry which is preliminary data.</text>
</comment>
<feature type="compositionally biased region" description="Basic and acidic residues" evidence="1">
    <location>
        <begin position="57"/>
        <end position="82"/>
    </location>
</feature>
<dbReference type="Proteomes" id="UP001603857">
    <property type="component" value="Unassembled WGS sequence"/>
</dbReference>
<evidence type="ECO:0000256" key="1">
    <source>
        <dbReference type="SAM" id="MobiDB-lite"/>
    </source>
</evidence>
<feature type="region of interest" description="Disordered" evidence="1">
    <location>
        <begin position="202"/>
        <end position="223"/>
    </location>
</feature>
<feature type="compositionally biased region" description="Basic and acidic residues" evidence="1">
    <location>
        <begin position="30"/>
        <end position="40"/>
    </location>
</feature>
<dbReference type="AlphaFoldDB" id="A0ABD1NBZ2"/>
<dbReference type="PANTHER" id="PTHR35985:SF1">
    <property type="entry name" value="OS07G0675200 PROTEIN"/>
    <property type="match status" value="1"/>
</dbReference>
<dbReference type="PANTHER" id="PTHR35985">
    <property type="entry name" value="OS07G0675200 PROTEIN"/>
    <property type="match status" value="1"/>
</dbReference>
<feature type="region of interest" description="Disordered" evidence="1">
    <location>
        <begin position="27"/>
        <end position="136"/>
    </location>
</feature>
<name>A0ABD1NBZ2_9FABA</name>